<feature type="region of interest" description="Disordered" evidence="1">
    <location>
        <begin position="1"/>
        <end position="66"/>
    </location>
</feature>
<dbReference type="Pfam" id="PF19099">
    <property type="entry name" value="DUF5786"/>
    <property type="match status" value="1"/>
</dbReference>
<keyword evidence="4" id="KW-1185">Reference proteome</keyword>
<dbReference type="AlphaFoldDB" id="A0AAV3T647"/>
<organism evidence="3 4">
    <name type="scientific">Natronoarchaeum mannanilyticum</name>
    <dbReference type="NCBI Taxonomy" id="926360"/>
    <lineage>
        <taxon>Archaea</taxon>
        <taxon>Methanobacteriati</taxon>
        <taxon>Methanobacteriota</taxon>
        <taxon>Stenosarchaea group</taxon>
        <taxon>Halobacteria</taxon>
        <taxon>Halobacteriales</taxon>
        <taxon>Natronoarchaeaceae</taxon>
    </lineage>
</organism>
<evidence type="ECO:0000259" key="2">
    <source>
        <dbReference type="Pfam" id="PF19099"/>
    </source>
</evidence>
<feature type="compositionally biased region" description="Basic and acidic residues" evidence="1">
    <location>
        <begin position="56"/>
        <end position="66"/>
    </location>
</feature>
<comment type="caution">
    <text evidence="3">The sequence shown here is derived from an EMBL/GenBank/DDBJ whole genome shotgun (WGS) entry which is preliminary data.</text>
</comment>
<protein>
    <submittedName>
        <fullName evidence="3">DUF5786 family protein</fullName>
    </submittedName>
</protein>
<feature type="compositionally biased region" description="Acidic residues" evidence="1">
    <location>
        <begin position="16"/>
        <end position="34"/>
    </location>
</feature>
<evidence type="ECO:0000313" key="4">
    <source>
        <dbReference type="Proteomes" id="UP001500420"/>
    </source>
</evidence>
<proteinExistence type="predicted"/>
<accession>A0AAV3T647</accession>
<evidence type="ECO:0000313" key="3">
    <source>
        <dbReference type="EMBL" id="GAA0665894.1"/>
    </source>
</evidence>
<evidence type="ECO:0000256" key="1">
    <source>
        <dbReference type="SAM" id="MobiDB-lite"/>
    </source>
</evidence>
<feature type="domain" description="DUF5786" evidence="2">
    <location>
        <begin position="12"/>
        <end position="64"/>
    </location>
</feature>
<name>A0AAV3T647_9EURY</name>
<dbReference type="EMBL" id="BAAADV010000001">
    <property type="protein sequence ID" value="GAA0665894.1"/>
    <property type="molecule type" value="Genomic_DNA"/>
</dbReference>
<reference evidence="3 4" key="1">
    <citation type="journal article" date="2019" name="Int. J. Syst. Evol. Microbiol.">
        <title>The Global Catalogue of Microorganisms (GCM) 10K type strain sequencing project: providing services to taxonomists for standard genome sequencing and annotation.</title>
        <authorList>
            <consortium name="The Broad Institute Genomics Platform"/>
            <consortium name="The Broad Institute Genome Sequencing Center for Infectious Disease"/>
            <person name="Wu L."/>
            <person name="Ma J."/>
        </authorList>
    </citation>
    <scope>NUCLEOTIDE SEQUENCE [LARGE SCALE GENOMIC DNA]</scope>
    <source>
        <strain evidence="3 4">JCM 16328</strain>
    </source>
</reference>
<dbReference type="InterPro" id="IPR043902">
    <property type="entry name" value="DUF5786"/>
</dbReference>
<gene>
    <name evidence="3" type="ORF">GCM10009020_08820</name>
</gene>
<sequence>MGQVPIHTRMGFGSYDESEQDNQDFDADIDDEGVDSSSNEHDGDVEFEIGASNDELLDRLQDIKDD</sequence>
<dbReference type="Proteomes" id="UP001500420">
    <property type="component" value="Unassembled WGS sequence"/>
</dbReference>